<sequence length="129" mass="15011">MNNSELLLDEEVLKKFYYEPHNLGNHRIYRRVLIMEKGGLLGRIADYKLLDFIVPGMTLEELLPLVKPISDVMMQRFLLPGEGKMIKKSFGWGLKGWAYIGFLEGEEKVLDDLREEFRRALKPYSEGFG</sequence>
<dbReference type="KEGG" id="cpo:COPRO5265_1026"/>
<organism evidence="1 2">
    <name type="scientific">Coprothermobacter proteolyticus (strain ATCC 35245 / DSM 5265 / OCM 4 / BT)</name>
    <dbReference type="NCBI Taxonomy" id="309798"/>
    <lineage>
        <taxon>Bacteria</taxon>
        <taxon>Pseudomonadati</taxon>
        <taxon>Coprothermobacterota</taxon>
        <taxon>Coprothermobacteria</taxon>
        <taxon>Coprothermobacterales</taxon>
        <taxon>Coprothermobacteraceae</taxon>
        <taxon>Coprothermobacter</taxon>
    </lineage>
</organism>
<dbReference type="Proteomes" id="UP000001732">
    <property type="component" value="Chromosome"/>
</dbReference>
<accession>B5Y997</accession>
<name>B5Y997_COPPD</name>
<gene>
    <name evidence="1" type="ordered locus">COPRO5265_1026</name>
</gene>
<reference evidence="1 2" key="2">
    <citation type="journal article" date="2014" name="Genome Announc.">
        <title>Complete Genome Sequence of Coprothermobacter proteolyticus DSM 5265.</title>
        <authorList>
            <person name="Alexiev A."/>
            <person name="Coil D.A."/>
            <person name="Badger J.H."/>
            <person name="Enticknap J."/>
            <person name="Ward N."/>
            <person name="Robb F.T."/>
            <person name="Eisen J.A."/>
        </authorList>
    </citation>
    <scope>NUCLEOTIDE SEQUENCE [LARGE SCALE GENOMIC DNA]</scope>
    <source>
        <strain evidence="2">ATCC 35245 / DSM 5265 / OCM 4 / BT</strain>
    </source>
</reference>
<evidence type="ECO:0000313" key="2">
    <source>
        <dbReference type="Proteomes" id="UP000001732"/>
    </source>
</evidence>
<protein>
    <submittedName>
        <fullName evidence="1">Uncharacterized protein</fullName>
    </submittedName>
</protein>
<dbReference type="AlphaFoldDB" id="B5Y997"/>
<dbReference type="EMBL" id="CP001145">
    <property type="protein sequence ID" value="ACI17832.1"/>
    <property type="molecule type" value="Genomic_DNA"/>
</dbReference>
<evidence type="ECO:0000313" key="1">
    <source>
        <dbReference type="EMBL" id="ACI17832.1"/>
    </source>
</evidence>
<keyword evidence="2" id="KW-1185">Reference proteome</keyword>
<dbReference type="OrthoDB" id="5658at2"/>
<reference evidence="2" key="1">
    <citation type="submission" date="2008-08" db="EMBL/GenBank/DDBJ databases">
        <title>The complete genome sequence of Coprothermobacter proteolyticus strain ATCC 5245 / DSM 5265 / BT.</title>
        <authorList>
            <person name="Dodson R.J."/>
            <person name="Durkin A.S."/>
            <person name="Wu M."/>
            <person name="Eisen J."/>
            <person name="Sutton G."/>
        </authorList>
    </citation>
    <scope>NUCLEOTIDE SEQUENCE [LARGE SCALE GENOMIC DNA]</scope>
    <source>
        <strain evidence="2">ATCC 35245 / DSM 5265 / OCM 4 / BT</strain>
    </source>
</reference>
<dbReference type="HOGENOM" id="CLU_2025670_0_0_9"/>
<dbReference type="STRING" id="309798.COPRO5265_1026"/>
<proteinExistence type="predicted"/>